<dbReference type="AlphaFoldDB" id="A0A1X6N271"/>
<sequence>MGRIMASTEHLHIEEVTFANSQDLLSFVTAFHPGLHTPPSGMPSTPAPLRDLHYSATWHGKLNGLLPVCSHYASTLRSLKLLVLPDRESNRHQNLPNISELRALETLDVAVWDNLITPDYNLLDDIGALPYKCREMKTFIGHVNLMDHPHRHYDPEWFYKSLAHLPNTIQAIQLHITAEAEVDYSDFATHGVTTWVENWSTLDWERIDRVVAGRHFPSLTSFTVQILLWGPHDNAQHQEWVNRQLSQLRLAVQGILRVVFLDIRAEWERTQREQEISRRYS</sequence>
<proteinExistence type="predicted"/>
<evidence type="ECO:0000313" key="2">
    <source>
        <dbReference type="Proteomes" id="UP000194127"/>
    </source>
</evidence>
<organism evidence="1 2">
    <name type="scientific">Postia placenta MAD-698-R-SB12</name>
    <dbReference type="NCBI Taxonomy" id="670580"/>
    <lineage>
        <taxon>Eukaryota</taxon>
        <taxon>Fungi</taxon>
        <taxon>Dikarya</taxon>
        <taxon>Basidiomycota</taxon>
        <taxon>Agaricomycotina</taxon>
        <taxon>Agaricomycetes</taxon>
        <taxon>Polyporales</taxon>
        <taxon>Adustoporiaceae</taxon>
        <taxon>Rhodonia</taxon>
    </lineage>
</organism>
<reference evidence="1 2" key="1">
    <citation type="submission" date="2017-04" db="EMBL/GenBank/DDBJ databases">
        <title>Genome Sequence of the Model Brown-Rot Fungus Postia placenta SB12.</title>
        <authorList>
            <consortium name="DOE Joint Genome Institute"/>
            <person name="Gaskell J."/>
            <person name="Kersten P."/>
            <person name="Larrondo L.F."/>
            <person name="Canessa P."/>
            <person name="Martinez D."/>
            <person name="Hibbett D."/>
            <person name="Schmoll M."/>
            <person name="Kubicek C.P."/>
            <person name="Martinez A.T."/>
            <person name="Yadav J."/>
            <person name="Master E."/>
            <person name="Magnuson J.K."/>
            <person name="James T."/>
            <person name="Yaver D."/>
            <person name="Berka R."/>
            <person name="Labutti K."/>
            <person name="Lipzen A."/>
            <person name="Aerts A."/>
            <person name="Barry K."/>
            <person name="Henrissat B."/>
            <person name="Blanchette R."/>
            <person name="Grigoriev I."/>
            <person name="Cullen D."/>
        </authorList>
    </citation>
    <scope>NUCLEOTIDE SEQUENCE [LARGE SCALE GENOMIC DNA]</scope>
    <source>
        <strain evidence="1 2">MAD-698-R-SB12</strain>
    </source>
</reference>
<dbReference type="EMBL" id="KZ110596">
    <property type="protein sequence ID" value="OSX62717.1"/>
    <property type="molecule type" value="Genomic_DNA"/>
</dbReference>
<gene>
    <name evidence="1" type="ORF">POSPLADRAFT_1065861</name>
</gene>
<evidence type="ECO:0000313" key="1">
    <source>
        <dbReference type="EMBL" id="OSX62717.1"/>
    </source>
</evidence>
<accession>A0A1X6N271</accession>
<protein>
    <submittedName>
        <fullName evidence="1">Uncharacterized protein</fullName>
    </submittedName>
</protein>
<dbReference type="Proteomes" id="UP000194127">
    <property type="component" value="Unassembled WGS sequence"/>
</dbReference>
<keyword evidence="2" id="KW-1185">Reference proteome</keyword>
<dbReference type="RefSeq" id="XP_024339511.1">
    <property type="nucleotide sequence ID" value="XM_024482002.1"/>
</dbReference>
<name>A0A1X6N271_9APHY</name>
<dbReference type="GeneID" id="36326952"/>